<evidence type="ECO:0000256" key="3">
    <source>
        <dbReference type="SAM" id="MobiDB-lite"/>
    </source>
</evidence>
<dbReference type="GO" id="GO:0000214">
    <property type="term" value="C:tRNA-intron endonuclease complex"/>
    <property type="evidence" value="ECO:0007669"/>
    <property type="project" value="TreeGrafter"/>
</dbReference>
<evidence type="ECO:0000313" key="6">
    <source>
        <dbReference type="Proteomes" id="UP000007963"/>
    </source>
</evidence>
<evidence type="ECO:0000259" key="4">
    <source>
        <dbReference type="Pfam" id="PF12928"/>
    </source>
</evidence>
<dbReference type="GeneID" id="4316673"/>
<dbReference type="InterPro" id="IPR024336">
    <property type="entry name" value="tRNA_splic_suSen54_N"/>
</dbReference>
<feature type="domain" description="tRNA-splicing endonuclease subunit Sen54 N-terminal" evidence="4">
    <location>
        <begin position="74"/>
        <end position="175"/>
    </location>
</feature>
<dbReference type="OMA" id="MYMRLRH"/>
<dbReference type="OrthoDB" id="408683at2759"/>
<organism evidence="5 6">
    <name type="scientific">Aspergillus terreus (strain NIH 2624 / FGSC A1156)</name>
    <dbReference type="NCBI Taxonomy" id="341663"/>
    <lineage>
        <taxon>Eukaryota</taxon>
        <taxon>Fungi</taxon>
        <taxon>Dikarya</taxon>
        <taxon>Ascomycota</taxon>
        <taxon>Pezizomycotina</taxon>
        <taxon>Eurotiomycetes</taxon>
        <taxon>Eurotiomycetidae</taxon>
        <taxon>Eurotiales</taxon>
        <taxon>Aspergillaceae</taxon>
        <taxon>Aspergillus</taxon>
        <taxon>Aspergillus subgen. Circumdati</taxon>
    </lineage>
</organism>
<protein>
    <recommendedName>
        <fullName evidence="4">tRNA-splicing endonuclease subunit Sen54 N-terminal domain-containing protein</fullName>
    </recommendedName>
</protein>
<dbReference type="Pfam" id="PF12928">
    <property type="entry name" value="tRNA_int_end_N2"/>
    <property type="match status" value="1"/>
</dbReference>
<dbReference type="AlphaFoldDB" id="Q0CVB9"/>
<dbReference type="VEuPathDB" id="FungiDB:ATEG_02365"/>
<feature type="compositionally biased region" description="Acidic residues" evidence="3">
    <location>
        <begin position="238"/>
        <end position="248"/>
    </location>
</feature>
<sequence>MADADEAAANLPRDPAAPVDTDLSDETQDFRMLNHLSFLDTSQQTIPKRGEKDFEPNPTLYQADILSASRQAMHNALSFPRLHNPRNLVVGIYAPDGPAPPRSHTAAPSTGDDAQLKKSPALGAAAIHPASCVYVPVPKGQYFKSIGQADRWNRMWLLPEEALYLLERGSLDIRWPRSLTGCDPAPEGEDDEDSGIPMSLQAAYAAFIGHGGLTVERYSVYAGLRRLGYTLVRAPGWADEEDEEDSAADAERPQTQTQTRGPGLAGVLERFMRWFHSPPTTAVGPVAGVGIHRSYNDIYRKLSIIPWYDPVTDRPASVRTTPPYRVVLHVYKPSTAFRKTAPPEPDFRVAVINARTHTTMPTLAQIGSLLDSTPLDPPTGDKMDRMLYLRLRQGYRNIILAVVDQGVVSYLRVADAAFGKEKIYLTKGLANKRGSVEMDAIINWHKGLSAHEDLRDSLNAMPSDMQATTPSVMKLET</sequence>
<dbReference type="HOGENOM" id="CLU_028449_0_0_1"/>
<dbReference type="eggNOG" id="KOG4772">
    <property type="taxonomic scope" value="Eukaryota"/>
</dbReference>
<feature type="region of interest" description="Disordered" evidence="3">
    <location>
        <begin position="238"/>
        <end position="261"/>
    </location>
</feature>
<evidence type="ECO:0000256" key="2">
    <source>
        <dbReference type="ARBA" id="ARBA00022694"/>
    </source>
</evidence>
<gene>
    <name evidence="5" type="ORF">ATEG_02365</name>
</gene>
<dbReference type="RefSeq" id="XP_001211543.1">
    <property type="nucleotide sequence ID" value="XM_001211543.1"/>
</dbReference>
<dbReference type="STRING" id="341663.Q0CVB9"/>
<reference evidence="6" key="1">
    <citation type="submission" date="2005-09" db="EMBL/GenBank/DDBJ databases">
        <title>Annotation of the Aspergillus terreus NIH2624 genome.</title>
        <authorList>
            <person name="Birren B.W."/>
            <person name="Lander E.S."/>
            <person name="Galagan J.E."/>
            <person name="Nusbaum C."/>
            <person name="Devon K."/>
            <person name="Henn M."/>
            <person name="Ma L.-J."/>
            <person name="Jaffe D.B."/>
            <person name="Butler J."/>
            <person name="Alvarez P."/>
            <person name="Gnerre S."/>
            <person name="Grabherr M."/>
            <person name="Kleber M."/>
            <person name="Mauceli E.W."/>
            <person name="Brockman W."/>
            <person name="Rounsley S."/>
            <person name="Young S.K."/>
            <person name="LaButti K."/>
            <person name="Pushparaj V."/>
            <person name="DeCaprio D."/>
            <person name="Crawford M."/>
            <person name="Koehrsen M."/>
            <person name="Engels R."/>
            <person name="Montgomery P."/>
            <person name="Pearson M."/>
            <person name="Howarth C."/>
            <person name="Larson L."/>
            <person name="Luoma S."/>
            <person name="White J."/>
            <person name="Alvarado L."/>
            <person name="Kodira C.D."/>
            <person name="Zeng Q."/>
            <person name="Oleary S."/>
            <person name="Yandava C."/>
            <person name="Denning D.W."/>
            <person name="Nierman W.C."/>
            <person name="Milne T."/>
            <person name="Madden K."/>
        </authorList>
    </citation>
    <scope>NUCLEOTIDE SEQUENCE [LARGE SCALE GENOMIC DNA]</scope>
    <source>
        <strain evidence="6">NIH 2624 / FGSC A1156</strain>
    </source>
</reference>
<dbReference type="Proteomes" id="UP000007963">
    <property type="component" value="Unassembled WGS sequence"/>
</dbReference>
<comment type="similarity">
    <text evidence="1">Belongs to the SEN54 family.</text>
</comment>
<dbReference type="InterPro" id="IPR024337">
    <property type="entry name" value="tRNA_splic_suSen54"/>
</dbReference>
<name>Q0CVB9_ASPTN</name>
<keyword evidence="2" id="KW-0819">tRNA processing</keyword>
<feature type="region of interest" description="Disordered" evidence="3">
    <location>
        <begin position="94"/>
        <end position="115"/>
    </location>
</feature>
<evidence type="ECO:0000256" key="1">
    <source>
        <dbReference type="ARBA" id="ARBA00005736"/>
    </source>
</evidence>
<evidence type="ECO:0000313" key="5">
    <source>
        <dbReference type="EMBL" id="EAU37327.1"/>
    </source>
</evidence>
<dbReference type="PANTHER" id="PTHR21027">
    <property type="entry name" value="TRNA-SPLICING ENDONUCLEASE SUBUNIT SEN54"/>
    <property type="match status" value="1"/>
</dbReference>
<dbReference type="PANTHER" id="PTHR21027:SF1">
    <property type="entry name" value="TRNA-SPLICING ENDONUCLEASE SUBUNIT SEN54"/>
    <property type="match status" value="1"/>
</dbReference>
<dbReference type="EMBL" id="CH476596">
    <property type="protein sequence ID" value="EAU37327.1"/>
    <property type="molecule type" value="Genomic_DNA"/>
</dbReference>
<dbReference type="GO" id="GO:0000379">
    <property type="term" value="P:tRNA-type intron splice site recognition and cleavage"/>
    <property type="evidence" value="ECO:0007669"/>
    <property type="project" value="TreeGrafter"/>
</dbReference>
<accession>Q0CVB9</accession>
<proteinExistence type="inferred from homology"/>
<feature type="region of interest" description="Disordered" evidence="3">
    <location>
        <begin position="1"/>
        <end position="21"/>
    </location>
</feature>